<organism evidence="3 4">
    <name type="scientific">Colletotrichum zoysiae</name>
    <dbReference type="NCBI Taxonomy" id="1216348"/>
    <lineage>
        <taxon>Eukaryota</taxon>
        <taxon>Fungi</taxon>
        <taxon>Dikarya</taxon>
        <taxon>Ascomycota</taxon>
        <taxon>Pezizomycotina</taxon>
        <taxon>Sordariomycetes</taxon>
        <taxon>Hypocreomycetidae</taxon>
        <taxon>Glomerellales</taxon>
        <taxon>Glomerellaceae</taxon>
        <taxon>Colletotrichum</taxon>
        <taxon>Colletotrichum graminicola species complex</taxon>
    </lineage>
</organism>
<evidence type="ECO:0000313" key="3">
    <source>
        <dbReference type="EMBL" id="KAK2022717.1"/>
    </source>
</evidence>
<accession>A0AAD9H7D8</accession>
<protein>
    <recommendedName>
        <fullName evidence="2">NACHT domain-containing protein</fullName>
    </recommendedName>
</protein>
<reference evidence="3" key="1">
    <citation type="submission" date="2021-06" db="EMBL/GenBank/DDBJ databases">
        <title>Comparative genomics, transcriptomics and evolutionary studies reveal genomic signatures of adaptation to plant cell wall in hemibiotrophic fungi.</title>
        <authorList>
            <consortium name="DOE Joint Genome Institute"/>
            <person name="Baroncelli R."/>
            <person name="Diaz J.F."/>
            <person name="Benocci T."/>
            <person name="Peng M."/>
            <person name="Battaglia E."/>
            <person name="Haridas S."/>
            <person name="Andreopoulos W."/>
            <person name="Labutti K."/>
            <person name="Pangilinan J."/>
            <person name="Floch G.L."/>
            <person name="Makela M.R."/>
            <person name="Henrissat B."/>
            <person name="Grigoriev I.V."/>
            <person name="Crouch J.A."/>
            <person name="De Vries R.P."/>
            <person name="Sukno S.A."/>
            <person name="Thon M.R."/>
        </authorList>
    </citation>
    <scope>NUCLEOTIDE SEQUENCE</scope>
    <source>
        <strain evidence="3">MAFF235873</strain>
    </source>
</reference>
<dbReference type="Pfam" id="PF24883">
    <property type="entry name" value="NPHP3_N"/>
    <property type="match status" value="1"/>
</dbReference>
<dbReference type="SUPFAM" id="SSF52540">
    <property type="entry name" value="P-loop containing nucleoside triphosphate hydrolases"/>
    <property type="match status" value="1"/>
</dbReference>
<dbReference type="PANTHER" id="PTHR10039:SF17">
    <property type="entry name" value="FUNGAL STAND N-TERMINAL GOODBYE DOMAIN-CONTAINING PROTEIN-RELATED"/>
    <property type="match status" value="1"/>
</dbReference>
<dbReference type="Proteomes" id="UP001232148">
    <property type="component" value="Unassembled WGS sequence"/>
</dbReference>
<dbReference type="InterPro" id="IPR007111">
    <property type="entry name" value="NACHT_NTPase"/>
</dbReference>
<dbReference type="PANTHER" id="PTHR10039">
    <property type="entry name" value="AMELOGENIN"/>
    <property type="match status" value="1"/>
</dbReference>
<sequence>WLSPPDPSTDLEAARAVVIEGTGSWILESVTFSEWNSGKRQHLFLFGPPGFGKTVLITMLIDRLQEIGSPRPTLFFFFKFAETGKNTFDSLLRSLAWQLYCYESRSRKILDKLCAVCSDGISQPETHQLSAYVTMMMQSSEGASIIMDALDECTTSDEGELLSWLESVSSDSSLAGIKLIVTGRSHLINRARSLFGAENCVILGQDVGNVNAIRTYLELRLNQDRDFIVKSLPQDLVDELRNIVRNNADDSFLLAKISIEALAGCSSLDSIKSTLNNLDPSRPPSDLIQIYGGIIQSIPHNHKREAIRLLQFAIWTESPLTLSEVNDIMATRIYTAPRRFDVHDRLGSEDDLLQKYHAMPLFGLSSYEEGPKTINILHLSIREFLLADSQFQMAAASIPITLTALAYIKTIKETPEEALEDFPLAKRAAKMILNFARYAEADDGVFSEILSFLSHPAAMKRWYRLSPTPTWDRSKSALYFPCKSGLLRVVKRLLELGRDVNEGNG</sequence>
<dbReference type="InterPro" id="IPR056884">
    <property type="entry name" value="NPHP3-like_N"/>
</dbReference>
<evidence type="ECO:0000313" key="4">
    <source>
        <dbReference type="Proteomes" id="UP001232148"/>
    </source>
</evidence>
<evidence type="ECO:0000256" key="1">
    <source>
        <dbReference type="ARBA" id="ARBA00022737"/>
    </source>
</evidence>
<proteinExistence type="predicted"/>
<comment type="caution">
    <text evidence="3">The sequence shown here is derived from an EMBL/GenBank/DDBJ whole genome shotgun (WGS) entry which is preliminary data.</text>
</comment>
<feature type="domain" description="NACHT" evidence="2">
    <location>
        <begin position="41"/>
        <end position="185"/>
    </location>
</feature>
<name>A0AAD9H7D8_9PEZI</name>
<gene>
    <name evidence="3" type="ORF">LX32DRAFT_504659</name>
</gene>
<keyword evidence="1" id="KW-0677">Repeat</keyword>
<dbReference type="EMBL" id="MU843029">
    <property type="protein sequence ID" value="KAK2022717.1"/>
    <property type="molecule type" value="Genomic_DNA"/>
</dbReference>
<keyword evidence="4" id="KW-1185">Reference proteome</keyword>
<dbReference type="AlphaFoldDB" id="A0AAD9H7D8"/>
<dbReference type="PROSITE" id="PS50837">
    <property type="entry name" value="NACHT"/>
    <property type="match status" value="1"/>
</dbReference>
<feature type="non-terminal residue" evidence="3">
    <location>
        <position position="505"/>
    </location>
</feature>
<dbReference type="InterPro" id="IPR027417">
    <property type="entry name" value="P-loop_NTPase"/>
</dbReference>
<feature type="non-terminal residue" evidence="3">
    <location>
        <position position="1"/>
    </location>
</feature>
<dbReference type="Gene3D" id="3.40.50.300">
    <property type="entry name" value="P-loop containing nucleotide triphosphate hydrolases"/>
    <property type="match status" value="1"/>
</dbReference>
<evidence type="ECO:0000259" key="2">
    <source>
        <dbReference type="PROSITE" id="PS50837"/>
    </source>
</evidence>